<dbReference type="OrthoDB" id="5834362at2759"/>
<keyword evidence="2" id="KW-1185">Reference proteome</keyword>
<proteinExistence type="predicted"/>
<dbReference type="Proteomes" id="UP000594260">
    <property type="component" value="Unplaced"/>
</dbReference>
<dbReference type="GeneID" id="111246572"/>
<dbReference type="InParanoid" id="A0A7M7JTC1"/>
<dbReference type="GO" id="GO:0006355">
    <property type="term" value="P:regulation of DNA-templated transcription"/>
    <property type="evidence" value="ECO:0007669"/>
    <property type="project" value="InterPro"/>
</dbReference>
<evidence type="ECO:0000313" key="2">
    <source>
        <dbReference type="Proteomes" id="UP000594260"/>
    </source>
</evidence>
<accession>A0A7M7JTC1</accession>
<dbReference type="Pfam" id="PF10044">
    <property type="entry name" value="LIN52"/>
    <property type="match status" value="1"/>
</dbReference>
<dbReference type="InterPro" id="IPR018737">
    <property type="entry name" value="DREAM_LIN52"/>
</dbReference>
<sequence>MEQQIVFVTHDGEYQVQDIQPGEDGTELVHVEEAEPGVHIGTADGVQEEEACHQETLKEITAEPMDDLNLECEEEALEASPAKLMDRARLVNYPIPDPRQKRRMDREGSMMLAELVNLPTPVILEKLRQLENLAHILGQQEMNELTRAEVLNIL</sequence>
<dbReference type="KEGG" id="vde:111246572"/>
<dbReference type="AlphaFoldDB" id="A0A7M7JTC1"/>
<dbReference type="EnsemblMetazoa" id="XM_022796389">
    <property type="protein sequence ID" value="XP_022652124"/>
    <property type="gene ID" value="LOC111246572"/>
</dbReference>
<dbReference type="GO" id="GO:0070176">
    <property type="term" value="C:DRM complex"/>
    <property type="evidence" value="ECO:0007669"/>
    <property type="project" value="InterPro"/>
</dbReference>
<dbReference type="RefSeq" id="XP_022652124.1">
    <property type="nucleotide sequence ID" value="XM_022796389.1"/>
</dbReference>
<protein>
    <submittedName>
        <fullName evidence="1">Uncharacterized protein</fullName>
    </submittedName>
</protein>
<evidence type="ECO:0000313" key="1">
    <source>
        <dbReference type="EnsemblMetazoa" id="XP_022652124"/>
    </source>
</evidence>
<organism evidence="1 2">
    <name type="scientific">Varroa destructor</name>
    <name type="common">Honeybee mite</name>
    <dbReference type="NCBI Taxonomy" id="109461"/>
    <lineage>
        <taxon>Eukaryota</taxon>
        <taxon>Metazoa</taxon>
        <taxon>Ecdysozoa</taxon>
        <taxon>Arthropoda</taxon>
        <taxon>Chelicerata</taxon>
        <taxon>Arachnida</taxon>
        <taxon>Acari</taxon>
        <taxon>Parasitiformes</taxon>
        <taxon>Mesostigmata</taxon>
        <taxon>Gamasina</taxon>
        <taxon>Dermanyssoidea</taxon>
        <taxon>Varroidae</taxon>
        <taxon>Varroa</taxon>
    </lineage>
</organism>
<reference evidence="1" key="1">
    <citation type="submission" date="2021-01" db="UniProtKB">
        <authorList>
            <consortium name="EnsemblMetazoa"/>
        </authorList>
    </citation>
    <scope>IDENTIFICATION</scope>
</reference>
<name>A0A7M7JTC1_VARDE</name>